<dbReference type="RefSeq" id="WP_005045448.1">
    <property type="nucleotide sequence ID" value="NZ_AOME01000077.1"/>
</dbReference>
<accession>M0MX84</accession>
<dbReference type="EMBL" id="AOME01000077">
    <property type="protein sequence ID" value="EMA49439.1"/>
    <property type="molecule type" value="Genomic_DNA"/>
</dbReference>
<keyword evidence="1" id="KW-1133">Transmembrane helix</keyword>
<organism evidence="2 3">
    <name type="scientific">Halococcus salifodinae DSM 8989</name>
    <dbReference type="NCBI Taxonomy" id="1227456"/>
    <lineage>
        <taxon>Archaea</taxon>
        <taxon>Methanobacteriati</taxon>
        <taxon>Methanobacteriota</taxon>
        <taxon>Stenosarchaea group</taxon>
        <taxon>Halobacteria</taxon>
        <taxon>Halobacteriales</taxon>
        <taxon>Halococcaceae</taxon>
        <taxon>Halococcus</taxon>
    </lineage>
</organism>
<name>M0MX84_9EURY</name>
<evidence type="ECO:0000313" key="3">
    <source>
        <dbReference type="Proteomes" id="UP000011625"/>
    </source>
</evidence>
<evidence type="ECO:0000313" key="2">
    <source>
        <dbReference type="EMBL" id="EMA49439.1"/>
    </source>
</evidence>
<keyword evidence="3" id="KW-1185">Reference proteome</keyword>
<dbReference type="OrthoDB" id="214372at2157"/>
<sequence length="63" mass="7145">MHPILGFNRRNLTALAAATTVLVSAYVLVPHPVVEYGAWLVVFTIWMLWFVLAAVEWLSRADF</sequence>
<feature type="transmembrane region" description="Helical" evidence="1">
    <location>
        <begin position="12"/>
        <end position="30"/>
    </location>
</feature>
<evidence type="ECO:0000256" key="1">
    <source>
        <dbReference type="SAM" id="Phobius"/>
    </source>
</evidence>
<comment type="caution">
    <text evidence="2">The sequence shown here is derived from an EMBL/GenBank/DDBJ whole genome shotgun (WGS) entry which is preliminary data.</text>
</comment>
<protein>
    <submittedName>
        <fullName evidence="2">Uncharacterized protein</fullName>
    </submittedName>
</protein>
<dbReference type="AlphaFoldDB" id="M0MX84"/>
<reference evidence="2 3" key="1">
    <citation type="journal article" date="2014" name="PLoS Genet.">
        <title>Phylogenetically driven sequencing of extremely halophilic archaea reveals strategies for static and dynamic osmo-response.</title>
        <authorList>
            <person name="Becker E.A."/>
            <person name="Seitzer P.M."/>
            <person name="Tritt A."/>
            <person name="Larsen D."/>
            <person name="Krusor M."/>
            <person name="Yao A.I."/>
            <person name="Wu D."/>
            <person name="Madern D."/>
            <person name="Eisen J.A."/>
            <person name="Darling A.E."/>
            <person name="Facciotti M.T."/>
        </authorList>
    </citation>
    <scope>NUCLEOTIDE SEQUENCE [LARGE SCALE GENOMIC DNA]</scope>
    <source>
        <strain evidence="2 3">DSM 8989</strain>
    </source>
</reference>
<dbReference type="PATRIC" id="fig|1227456.3.peg.3476"/>
<gene>
    <name evidence="2" type="ORF">C450_17112</name>
</gene>
<proteinExistence type="predicted"/>
<dbReference type="Proteomes" id="UP000011625">
    <property type="component" value="Unassembled WGS sequence"/>
</dbReference>
<keyword evidence="1" id="KW-0812">Transmembrane</keyword>
<feature type="transmembrane region" description="Helical" evidence="1">
    <location>
        <begin position="36"/>
        <end position="58"/>
    </location>
</feature>
<keyword evidence="1" id="KW-0472">Membrane</keyword>
<dbReference type="STRING" id="1227456.C450_17112"/>